<proteinExistence type="predicted"/>
<organism evidence="1 2">
    <name type="scientific">Escherichia phage Av-05</name>
    <dbReference type="NCBI Taxonomy" id="1527519"/>
    <lineage>
        <taxon>Viruses</taxon>
        <taxon>Duplodnaviria</taxon>
        <taxon>Heunggongvirae</taxon>
        <taxon>Uroviricota</taxon>
        <taxon>Caudoviricetes</taxon>
        <taxon>Vequintavirinae</taxon>
        <taxon>Avunavirus</taxon>
        <taxon>Avunavirus Av05</taxon>
    </lineage>
</organism>
<accession>A0A076G7X8</accession>
<dbReference type="Proteomes" id="UP000028961">
    <property type="component" value="Segment"/>
</dbReference>
<gene>
    <name evidence="1" type="ORF">Av05_0054</name>
</gene>
<evidence type="ECO:0000313" key="1">
    <source>
        <dbReference type="EMBL" id="AII27597.1"/>
    </source>
</evidence>
<dbReference type="RefSeq" id="YP_009111128.1">
    <property type="nucleotide sequence ID" value="NC_025830.1"/>
</dbReference>
<dbReference type="OrthoDB" id="27796at10239"/>
<name>A0A076G7X8_9CAUD</name>
<dbReference type="EMBL" id="KM190144">
    <property type="protein sequence ID" value="AII27597.1"/>
    <property type="molecule type" value="Genomic_DNA"/>
</dbReference>
<dbReference type="GeneID" id="22475395"/>
<sequence>MATYTICGRMSACSTEYLGNWWVLKTKVPLDKLKETVEYYKRTWRYVSVRIE</sequence>
<reference evidence="1 2" key="1">
    <citation type="journal article" date="2015" name="Genome Announc.">
        <title>Genomic Analysis of Broad-Host-Range Enterobacteriophage Av-05.</title>
        <authorList>
            <person name="Amarillas L."/>
            <person name="Lopez-Cuevas O."/>
            <person name="Leon-Felix J."/>
            <person name="Castro-Del Campo N."/>
            <person name="Gerba C.P."/>
            <person name="Chaidez C."/>
        </authorList>
    </citation>
    <scope>NUCLEOTIDE SEQUENCE [LARGE SCALE GENOMIC DNA]</scope>
</reference>
<dbReference type="KEGG" id="vg:22475395"/>
<protein>
    <submittedName>
        <fullName evidence="1">Uncharacterized protein</fullName>
    </submittedName>
</protein>
<keyword evidence="2" id="KW-1185">Reference proteome</keyword>
<evidence type="ECO:0000313" key="2">
    <source>
        <dbReference type="Proteomes" id="UP000028961"/>
    </source>
</evidence>